<feature type="compositionally biased region" description="Basic residues" evidence="1">
    <location>
        <begin position="1"/>
        <end position="12"/>
    </location>
</feature>
<proteinExistence type="predicted"/>
<feature type="region of interest" description="Disordered" evidence="1">
    <location>
        <begin position="1"/>
        <end position="20"/>
    </location>
</feature>
<accession>A0A0A9CYY3</accession>
<evidence type="ECO:0000313" key="2">
    <source>
        <dbReference type="EMBL" id="JAD76692.1"/>
    </source>
</evidence>
<reference evidence="2" key="2">
    <citation type="journal article" date="2015" name="Data Brief">
        <title>Shoot transcriptome of the giant reed, Arundo donax.</title>
        <authorList>
            <person name="Barrero R.A."/>
            <person name="Guerrero F.D."/>
            <person name="Moolhuijzen P."/>
            <person name="Goolsby J.A."/>
            <person name="Tidwell J."/>
            <person name="Bellgard S.E."/>
            <person name="Bellgard M.I."/>
        </authorList>
    </citation>
    <scope>NUCLEOTIDE SEQUENCE</scope>
    <source>
        <tissue evidence="2">Shoot tissue taken approximately 20 cm above the soil surface</tissue>
    </source>
</reference>
<protein>
    <submittedName>
        <fullName evidence="2">Uncharacterized protein</fullName>
    </submittedName>
</protein>
<organism evidence="2">
    <name type="scientific">Arundo donax</name>
    <name type="common">Giant reed</name>
    <name type="synonym">Donax arundinaceus</name>
    <dbReference type="NCBI Taxonomy" id="35708"/>
    <lineage>
        <taxon>Eukaryota</taxon>
        <taxon>Viridiplantae</taxon>
        <taxon>Streptophyta</taxon>
        <taxon>Embryophyta</taxon>
        <taxon>Tracheophyta</taxon>
        <taxon>Spermatophyta</taxon>
        <taxon>Magnoliopsida</taxon>
        <taxon>Liliopsida</taxon>
        <taxon>Poales</taxon>
        <taxon>Poaceae</taxon>
        <taxon>PACMAD clade</taxon>
        <taxon>Arundinoideae</taxon>
        <taxon>Arundineae</taxon>
        <taxon>Arundo</taxon>
    </lineage>
</organism>
<name>A0A0A9CYY3_ARUDO</name>
<evidence type="ECO:0000256" key="1">
    <source>
        <dbReference type="SAM" id="MobiDB-lite"/>
    </source>
</evidence>
<dbReference type="AlphaFoldDB" id="A0A0A9CYY3"/>
<reference evidence="2" key="1">
    <citation type="submission" date="2014-09" db="EMBL/GenBank/DDBJ databases">
        <authorList>
            <person name="Magalhaes I.L.F."/>
            <person name="Oliveira U."/>
            <person name="Santos F.R."/>
            <person name="Vidigal T.H.D.A."/>
            <person name="Brescovit A.D."/>
            <person name="Santos A.J."/>
        </authorList>
    </citation>
    <scope>NUCLEOTIDE SEQUENCE</scope>
    <source>
        <tissue evidence="2">Shoot tissue taken approximately 20 cm above the soil surface</tissue>
    </source>
</reference>
<sequence>MTHHHQQHRMHHNLPMFITQ</sequence>
<dbReference type="EMBL" id="GBRH01221203">
    <property type="protein sequence ID" value="JAD76692.1"/>
    <property type="molecule type" value="Transcribed_RNA"/>
</dbReference>